<name>A0A9W7DW44_9STRA</name>
<accession>A0A9W7DW44</accession>
<evidence type="ECO:0000313" key="3">
    <source>
        <dbReference type="EMBL" id="GMH58549.1"/>
    </source>
</evidence>
<evidence type="ECO:0000256" key="1">
    <source>
        <dbReference type="SAM" id="Coils"/>
    </source>
</evidence>
<dbReference type="AlphaFoldDB" id="A0A9W7DW44"/>
<protein>
    <submittedName>
        <fullName evidence="3">Uncharacterized protein</fullName>
    </submittedName>
</protein>
<evidence type="ECO:0000256" key="2">
    <source>
        <dbReference type="SAM" id="MobiDB-lite"/>
    </source>
</evidence>
<organism evidence="3 4">
    <name type="scientific">Triparma laevis f. inornata</name>
    <dbReference type="NCBI Taxonomy" id="1714386"/>
    <lineage>
        <taxon>Eukaryota</taxon>
        <taxon>Sar</taxon>
        <taxon>Stramenopiles</taxon>
        <taxon>Ochrophyta</taxon>
        <taxon>Bolidophyceae</taxon>
        <taxon>Parmales</taxon>
        <taxon>Triparmaceae</taxon>
        <taxon>Triparma</taxon>
    </lineage>
</organism>
<sequence>MARFASLAGKDVVEIKSGLEAGEEALKSFQDLAKQLEKEDQSLKDAAKMLLVSGDEASAKDKLLKSQKTKARLLNALQNAAKEKTRVSKLKENLSLVEERVMKIESNMRALSSDRLMQNQNFSPPPSEDPLLEKFRKLEEDNNNN</sequence>
<feature type="region of interest" description="Disordered" evidence="2">
    <location>
        <begin position="110"/>
        <end position="145"/>
    </location>
</feature>
<dbReference type="Proteomes" id="UP001162640">
    <property type="component" value="Unassembled WGS sequence"/>
</dbReference>
<proteinExistence type="predicted"/>
<reference evidence="4" key="1">
    <citation type="journal article" date="2023" name="Commun. Biol.">
        <title>Genome analysis of Parmales, the sister group of diatoms, reveals the evolutionary specialization of diatoms from phago-mixotrophs to photoautotrophs.</title>
        <authorList>
            <person name="Ban H."/>
            <person name="Sato S."/>
            <person name="Yoshikawa S."/>
            <person name="Yamada K."/>
            <person name="Nakamura Y."/>
            <person name="Ichinomiya M."/>
            <person name="Sato N."/>
            <person name="Blanc-Mathieu R."/>
            <person name="Endo H."/>
            <person name="Kuwata A."/>
            <person name="Ogata H."/>
        </authorList>
    </citation>
    <scope>NUCLEOTIDE SEQUENCE [LARGE SCALE GENOMIC DNA]</scope>
</reference>
<feature type="coiled-coil region" evidence="1">
    <location>
        <begin position="19"/>
        <end position="107"/>
    </location>
</feature>
<gene>
    <name evidence="3" type="ORF">TL16_g02634</name>
</gene>
<dbReference type="EMBL" id="BLQM01000065">
    <property type="protein sequence ID" value="GMH58549.1"/>
    <property type="molecule type" value="Genomic_DNA"/>
</dbReference>
<feature type="compositionally biased region" description="Basic and acidic residues" evidence="2">
    <location>
        <begin position="131"/>
        <end position="145"/>
    </location>
</feature>
<comment type="caution">
    <text evidence="3">The sequence shown here is derived from an EMBL/GenBank/DDBJ whole genome shotgun (WGS) entry which is preliminary data.</text>
</comment>
<evidence type="ECO:0000313" key="4">
    <source>
        <dbReference type="Proteomes" id="UP001162640"/>
    </source>
</evidence>
<keyword evidence="1" id="KW-0175">Coiled coil</keyword>